<dbReference type="InterPro" id="IPR024079">
    <property type="entry name" value="MetalloPept_cat_dom_sf"/>
</dbReference>
<comment type="caution">
    <text evidence="4">The sequence shown here is derived from an EMBL/GenBank/DDBJ whole genome shotgun (WGS) entry which is preliminary data.</text>
</comment>
<dbReference type="PANTHER" id="PTHR11733:SF241">
    <property type="entry name" value="GH26575P-RELATED"/>
    <property type="match status" value="1"/>
</dbReference>
<protein>
    <recommendedName>
        <fullName evidence="3">Peptidase M13 N-terminal domain-containing protein</fullName>
    </recommendedName>
</protein>
<dbReference type="Gene3D" id="1.10.1380.10">
    <property type="entry name" value="Neutral endopeptidase , domain2"/>
    <property type="match status" value="1"/>
</dbReference>
<evidence type="ECO:0000313" key="4">
    <source>
        <dbReference type="EMBL" id="KAK8757034.1"/>
    </source>
</evidence>
<dbReference type="GO" id="GO:0016485">
    <property type="term" value="P:protein processing"/>
    <property type="evidence" value="ECO:0007669"/>
    <property type="project" value="TreeGrafter"/>
</dbReference>
<organism evidence="4 5">
    <name type="scientific">Amblyomma americanum</name>
    <name type="common">Lone star tick</name>
    <dbReference type="NCBI Taxonomy" id="6943"/>
    <lineage>
        <taxon>Eukaryota</taxon>
        <taxon>Metazoa</taxon>
        <taxon>Ecdysozoa</taxon>
        <taxon>Arthropoda</taxon>
        <taxon>Chelicerata</taxon>
        <taxon>Arachnida</taxon>
        <taxon>Acari</taxon>
        <taxon>Parasitiformes</taxon>
        <taxon>Ixodida</taxon>
        <taxon>Ixodoidea</taxon>
        <taxon>Ixodidae</taxon>
        <taxon>Amblyomminae</taxon>
        <taxon>Amblyomma</taxon>
    </lineage>
</organism>
<evidence type="ECO:0000313" key="5">
    <source>
        <dbReference type="Proteomes" id="UP001321473"/>
    </source>
</evidence>
<dbReference type="InterPro" id="IPR000718">
    <property type="entry name" value="Peptidase_M13"/>
</dbReference>
<dbReference type="PANTHER" id="PTHR11733">
    <property type="entry name" value="ZINC METALLOPROTEASE FAMILY M13 NEPRILYSIN-RELATED"/>
    <property type="match status" value="1"/>
</dbReference>
<dbReference type="Pfam" id="PF05649">
    <property type="entry name" value="Peptidase_M13_N"/>
    <property type="match status" value="1"/>
</dbReference>
<evidence type="ECO:0000256" key="1">
    <source>
        <dbReference type="ARBA" id="ARBA00007357"/>
    </source>
</evidence>
<accession>A0AAQ4D3J4</accession>
<dbReference type="Gene3D" id="3.40.390.10">
    <property type="entry name" value="Collagenase (Catalytic Domain)"/>
    <property type="match status" value="2"/>
</dbReference>
<feature type="region of interest" description="Disordered" evidence="2">
    <location>
        <begin position="31"/>
        <end position="54"/>
    </location>
</feature>
<dbReference type="GO" id="GO:0005886">
    <property type="term" value="C:plasma membrane"/>
    <property type="evidence" value="ECO:0007669"/>
    <property type="project" value="TreeGrafter"/>
</dbReference>
<name>A0AAQ4D3J4_AMBAM</name>
<dbReference type="InterPro" id="IPR042089">
    <property type="entry name" value="Peptidase_M13_dom_2"/>
</dbReference>
<dbReference type="PROSITE" id="PS51885">
    <property type="entry name" value="NEPRILYSIN"/>
    <property type="match status" value="1"/>
</dbReference>
<comment type="similarity">
    <text evidence="1">Belongs to the peptidase M13 family.</text>
</comment>
<evidence type="ECO:0000256" key="2">
    <source>
        <dbReference type="SAM" id="MobiDB-lite"/>
    </source>
</evidence>
<dbReference type="Proteomes" id="UP001321473">
    <property type="component" value="Unassembled WGS sequence"/>
</dbReference>
<dbReference type="GO" id="GO:0004222">
    <property type="term" value="F:metalloendopeptidase activity"/>
    <property type="evidence" value="ECO:0007669"/>
    <property type="project" value="InterPro"/>
</dbReference>
<dbReference type="InterPro" id="IPR008753">
    <property type="entry name" value="Peptidase_M13_N"/>
</dbReference>
<dbReference type="SUPFAM" id="SSF55486">
    <property type="entry name" value="Metalloproteases ('zincins'), catalytic domain"/>
    <property type="match status" value="1"/>
</dbReference>
<sequence length="672" mass="74567">MVGAFCFVAIFAIVFLGVAWRVIGIIRPRPRPQAIQRPSGSNASAKNPRSGPLEDSGANSYVTLLRDAVNTSADPCDNFYRFACGSWTQKHPKTSSHADNLCSFIDSALMRMREVEAMSMDREPIGKAARYVEACLAEGEDAAIRDLKTVLAEAGLTWPERSERSDFLSALFFMARRVALPVFFGVNLLQRRVDGRQTLAFTLDLAFQSILRRFQQLITTLHAAAYLRVACESMVGKGVNDTRLSEILEGLVGATDIFDVYLRSTNKKQDIMNKTSIFRIAPGITESKWNSVLQQYLNTSVLDVDYVVMFDLQSMSAILGLVNTRGEAGAKDMLGFLAIQAAIFYSSAEMRESLFGSRQAAASQQKLHCFRDTYRLFPHVLNNFLLKASNEAMKEVMVIARSVTNAYLNVLNKNTSHRSRPLERFVEDSIRPVLTLQGKFKSDDIRVLYEAYPNMSAGALLNRISIAEKLAGRDIETEEAGTVNKSNGVRRQFEFDSYFVATYKDFVLTPYHLFFPWYSPSAPRSVLYAGIGARIAAALFYDCIERSSTCRATVYKNDGCLSSRDGAGEHQELGVELQAAVAGVSVAWRAFQDRVQNASGHDSNDSIIATDSAAPVSSHAAFFTFGCYFFCGEDNGEELCNTPLQHSVGFARVFDCDRSSPMNLERKCGMLV</sequence>
<evidence type="ECO:0000259" key="3">
    <source>
        <dbReference type="Pfam" id="PF05649"/>
    </source>
</evidence>
<dbReference type="AlphaFoldDB" id="A0AAQ4D3J4"/>
<keyword evidence="5" id="KW-1185">Reference proteome</keyword>
<gene>
    <name evidence="4" type="ORF">V5799_000260</name>
</gene>
<proteinExistence type="inferred from homology"/>
<feature type="domain" description="Peptidase M13 N-terminal" evidence="3">
    <location>
        <begin position="75"/>
        <end position="414"/>
    </location>
</feature>
<dbReference type="EMBL" id="JARKHS020035643">
    <property type="protein sequence ID" value="KAK8757034.1"/>
    <property type="molecule type" value="Genomic_DNA"/>
</dbReference>
<reference evidence="4 5" key="1">
    <citation type="journal article" date="2023" name="Arcadia Sci">
        <title>De novo assembly of a long-read Amblyomma americanum tick genome.</title>
        <authorList>
            <person name="Chou S."/>
            <person name="Poskanzer K.E."/>
            <person name="Rollins M."/>
            <person name="Thuy-Boun P.S."/>
        </authorList>
    </citation>
    <scope>NUCLEOTIDE SEQUENCE [LARGE SCALE GENOMIC DNA]</scope>
    <source>
        <strain evidence="4">F_SG_1</strain>
        <tissue evidence="4">Salivary glands</tissue>
    </source>
</reference>